<feature type="region of interest" description="Disordered" evidence="1">
    <location>
        <begin position="61"/>
        <end position="82"/>
    </location>
</feature>
<comment type="caution">
    <text evidence="2">The sequence shown here is derived from an EMBL/GenBank/DDBJ whole genome shotgun (WGS) entry which is preliminary data.</text>
</comment>
<protein>
    <submittedName>
        <fullName evidence="2">Uncharacterized protein</fullName>
    </submittedName>
</protein>
<evidence type="ECO:0000256" key="1">
    <source>
        <dbReference type="SAM" id="MobiDB-lite"/>
    </source>
</evidence>
<gene>
    <name evidence="2" type="ORF">VNO77_18200</name>
</gene>
<sequence>MSLISFRKYSLLFTLYPEFFWGGGGEVKESQENERETHERGKGNTEDQEWSMVRAREQEQKIHKKDNAVHRGQETVSDSGGNYGKGSLVEEEVVVIGGGKTISEVEEVVADEAIGGSFKGKCKTEELLAFKFGGSNAAIKCGCDLLCIYRRDESNDHVRKKKKKRKGKKNENENEKDDNWWEAADDVYKDVNMRVVKTIARIVMVVYIRCLAENYVELNGTVVIQVVEKLPRVMV</sequence>
<feature type="region of interest" description="Disordered" evidence="1">
    <location>
        <begin position="29"/>
        <end position="49"/>
    </location>
</feature>
<reference evidence="2 3" key="1">
    <citation type="submission" date="2024-01" db="EMBL/GenBank/DDBJ databases">
        <title>The genomes of 5 underutilized Papilionoideae crops provide insights into root nodulation and disease resistanc.</title>
        <authorList>
            <person name="Jiang F."/>
        </authorList>
    </citation>
    <scope>NUCLEOTIDE SEQUENCE [LARGE SCALE GENOMIC DNA]</scope>
    <source>
        <strain evidence="2">LVBAO_FW01</strain>
        <tissue evidence="2">Leaves</tissue>
    </source>
</reference>
<keyword evidence="3" id="KW-1185">Reference proteome</keyword>
<feature type="compositionally biased region" description="Basic and acidic residues" evidence="1">
    <location>
        <begin position="29"/>
        <end position="45"/>
    </location>
</feature>
<evidence type="ECO:0000313" key="3">
    <source>
        <dbReference type="Proteomes" id="UP001367508"/>
    </source>
</evidence>
<dbReference type="Proteomes" id="UP001367508">
    <property type="component" value="Unassembled WGS sequence"/>
</dbReference>
<feature type="compositionally biased region" description="Basic and acidic residues" evidence="1">
    <location>
        <begin position="61"/>
        <end position="73"/>
    </location>
</feature>
<accession>A0AAN9LKE5</accession>
<proteinExistence type="predicted"/>
<organism evidence="2 3">
    <name type="scientific">Canavalia gladiata</name>
    <name type="common">Sword bean</name>
    <name type="synonym">Dolichos gladiatus</name>
    <dbReference type="NCBI Taxonomy" id="3824"/>
    <lineage>
        <taxon>Eukaryota</taxon>
        <taxon>Viridiplantae</taxon>
        <taxon>Streptophyta</taxon>
        <taxon>Embryophyta</taxon>
        <taxon>Tracheophyta</taxon>
        <taxon>Spermatophyta</taxon>
        <taxon>Magnoliopsida</taxon>
        <taxon>eudicotyledons</taxon>
        <taxon>Gunneridae</taxon>
        <taxon>Pentapetalae</taxon>
        <taxon>rosids</taxon>
        <taxon>fabids</taxon>
        <taxon>Fabales</taxon>
        <taxon>Fabaceae</taxon>
        <taxon>Papilionoideae</taxon>
        <taxon>50 kb inversion clade</taxon>
        <taxon>NPAAA clade</taxon>
        <taxon>indigoferoid/millettioid clade</taxon>
        <taxon>Phaseoleae</taxon>
        <taxon>Canavalia</taxon>
    </lineage>
</organism>
<evidence type="ECO:0000313" key="2">
    <source>
        <dbReference type="EMBL" id="KAK7337617.1"/>
    </source>
</evidence>
<dbReference type="EMBL" id="JAYMYQ010000004">
    <property type="protein sequence ID" value="KAK7337617.1"/>
    <property type="molecule type" value="Genomic_DNA"/>
</dbReference>
<dbReference type="AlphaFoldDB" id="A0AAN9LKE5"/>
<name>A0AAN9LKE5_CANGL</name>